<feature type="transmembrane region" description="Helical" evidence="6">
    <location>
        <begin position="96"/>
        <end position="117"/>
    </location>
</feature>
<evidence type="ECO:0000256" key="4">
    <source>
        <dbReference type="ARBA" id="ARBA00022989"/>
    </source>
</evidence>
<gene>
    <name evidence="8" type="ORF">METZ01_LOCUS113063</name>
</gene>
<feature type="transmembrane region" description="Helical" evidence="6">
    <location>
        <begin position="32"/>
        <end position="65"/>
    </location>
</feature>
<dbReference type="InterPro" id="IPR004680">
    <property type="entry name" value="Cit_transptr-like_dom"/>
</dbReference>
<feature type="transmembrane region" description="Helical" evidence="6">
    <location>
        <begin position="137"/>
        <end position="170"/>
    </location>
</feature>
<feature type="transmembrane region" description="Helical" evidence="6">
    <location>
        <begin position="315"/>
        <end position="334"/>
    </location>
</feature>
<feature type="transmembrane region" description="Helical" evidence="6">
    <location>
        <begin position="265"/>
        <end position="283"/>
    </location>
</feature>
<feature type="transmembrane region" description="Helical" evidence="6">
    <location>
        <begin position="289"/>
        <end position="308"/>
    </location>
</feature>
<feature type="transmembrane region" description="Helical" evidence="6">
    <location>
        <begin position="402"/>
        <end position="420"/>
    </location>
</feature>
<dbReference type="PANTHER" id="PTHR10283:SF92">
    <property type="entry name" value="LOW-AFFINITY PHOSPHATE TRANSPORTER PHO91"/>
    <property type="match status" value="1"/>
</dbReference>
<dbReference type="GO" id="GO:0005315">
    <property type="term" value="F:phosphate transmembrane transporter activity"/>
    <property type="evidence" value="ECO:0007669"/>
    <property type="project" value="TreeGrafter"/>
</dbReference>
<reference evidence="8" key="1">
    <citation type="submission" date="2018-05" db="EMBL/GenBank/DDBJ databases">
        <authorList>
            <person name="Lanie J.A."/>
            <person name="Ng W.-L."/>
            <person name="Kazmierczak K.M."/>
            <person name="Andrzejewski T.M."/>
            <person name="Davidsen T.M."/>
            <person name="Wayne K.J."/>
            <person name="Tettelin H."/>
            <person name="Glass J.I."/>
            <person name="Rusch D."/>
            <person name="Podicherti R."/>
            <person name="Tsui H.-C.T."/>
            <person name="Winkler M.E."/>
        </authorList>
    </citation>
    <scope>NUCLEOTIDE SEQUENCE</scope>
</reference>
<evidence type="ECO:0000259" key="7">
    <source>
        <dbReference type="Pfam" id="PF03600"/>
    </source>
</evidence>
<feature type="non-terminal residue" evidence="8">
    <location>
        <position position="437"/>
    </location>
</feature>
<dbReference type="AlphaFoldDB" id="A0A381X640"/>
<sequence length="437" mass="48092">MKYLIPLAIPITLWLTPPEMMGLSDLTLVQHRMLMIFSLAVLCWILEPIPIFATSVFLIFMELLLVSNKSVIWLRQGFEEHQLGVLLPYEELLKSFASPIIMLFLGGFFLAIAATKYRLDRNLARVLLLPFGNNPRFVMLGLMLITAVFSMFMSNTATTALMLAILAPVLNLFHPEDPARVGFILSIPLAANIGGVGTPIGTPPNAVAMKYLTGDNAISFSEWMTFGIPFALLLLSVTWLLLIFFNPPRERHMNLIIEGSFMSSWKAWVVYFIFASTILLWLSGKWHGLNSYVVAMLPVFVFLATRILTKDDLKLLSWDVLWLISGGIALGYGLEETGLSRVLIEQVPFSHLDPLLIVFSATVLALLMSTFISNTATANLLLPLMAALGSSEPGLQALGGEMMLIIVVTFSCSFAMALPVSTPPNAMAFATGLLPSS</sequence>
<accession>A0A381X640</accession>
<evidence type="ECO:0000313" key="8">
    <source>
        <dbReference type="EMBL" id="SVA60209.1"/>
    </source>
</evidence>
<keyword evidence="4 6" id="KW-1133">Transmembrane helix</keyword>
<feature type="transmembrane region" description="Helical" evidence="6">
    <location>
        <begin position="223"/>
        <end position="245"/>
    </location>
</feature>
<proteinExistence type="predicted"/>
<dbReference type="GO" id="GO:0005886">
    <property type="term" value="C:plasma membrane"/>
    <property type="evidence" value="ECO:0007669"/>
    <property type="project" value="TreeGrafter"/>
</dbReference>
<protein>
    <recommendedName>
        <fullName evidence="7">Citrate transporter-like domain-containing protein</fullName>
    </recommendedName>
</protein>
<feature type="domain" description="Citrate transporter-like" evidence="7">
    <location>
        <begin position="42"/>
        <end position="391"/>
    </location>
</feature>
<dbReference type="EMBL" id="UINC01014053">
    <property type="protein sequence ID" value="SVA60209.1"/>
    <property type="molecule type" value="Genomic_DNA"/>
</dbReference>
<keyword evidence="2" id="KW-0813">Transport</keyword>
<evidence type="ECO:0000256" key="5">
    <source>
        <dbReference type="ARBA" id="ARBA00023136"/>
    </source>
</evidence>
<keyword evidence="5 6" id="KW-0472">Membrane</keyword>
<dbReference type="NCBIfam" id="TIGR00785">
    <property type="entry name" value="dass"/>
    <property type="match status" value="1"/>
</dbReference>
<dbReference type="PANTHER" id="PTHR10283">
    <property type="entry name" value="SOLUTE CARRIER FAMILY 13 MEMBER"/>
    <property type="match status" value="1"/>
</dbReference>
<comment type="subcellular location">
    <subcellularLocation>
        <location evidence="1">Membrane</location>
        <topology evidence="1">Multi-pass membrane protein</topology>
    </subcellularLocation>
</comment>
<feature type="transmembrane region" description="Helical" evidence="6">
    <location>
        <begin position="182"/>
        <end position="203"/>
    </location>
</feature>
<dbReference type="InterPro" id="IPR001898">
    <property type="entry name" value="SLC13A/DASS"/>
</dbReference>
<evidence type="ECO:0000256" key="3">
    <source>
        <dbReference type="ARBA" id="ARBA00022692"/>
    </source>
</evidence>
<evidence type="ECO:0000256" key="2">
    <source>
        <dbReference type="ARBA" id="ARBA00022448"/>
    </source>
</evidence>
<evidence type="ECO:0000256" key="6">
    <source>
        <dbReference type="SAM" id="Phobius"/>
    </source>
</evidence>
<organism evidence="8">
    <name type="scientific">marine metagenome</name>
    <dbReference type="NCBI Taxonomy" id="408172"/>
    <lineage>
        <taxon>unclassified sequences</taxon>
        <taxon>metagenomes</taxon>
        <taxon>ecological metagenomes</taxon>
    </lineage>
</organism>
<feature type="transmembrane region" description="Helical" evidence="6">
    <location>
        <begin position="354"/>
        <end position="382"/>
    </location>
</feature>
<name>A0A381X640_9ZZZZ</name>
<keyword evidence="3 6" id="KW-0812">Transmembrane</keyword>
<evidence type="ECO:0000256" key="1">
    <source>
        <dbReference type="ARBA" id="ARBA00004141"/>
    </source>
</evidence>
<dbReference type="Pfam" id="PF03600">
    <property type="entry name" value="CitMHS"/>
    <property type="match status" value="1"/>
</dbReference>